<feature type="compositionally biased region" description="Basic and acidic residues" evidence="1">
    <location>
        <begin position="34"/>
        <end position="43"/>
    </location>
</feature>
<name>A0A821L360_9NEOP</name>
<protein>
    <submittedName>
        <fullName evidence="3">Uncharacterized protein</fullName>
    </submittedName>
</protein>
<keyword evidence="2" id="KW-0732">Signal</keyword>
<sequence length="137" mass="15367">MWRIAPLVIRLLAVSLVALVLADPGPGGTSMVSRKPDRPERPVRATGPPRRQGRKKKRTTTTTTVEPDDEDEHTTIPTTTIDPRLFDHKHKYEYTKVSKGMLEDVKLFKLFVSKATNVICMGTSEEFAELVARTTGY</sequence>
<evidence type="ECO:0000256" key="1">
    <source>
        <dbReference type="SAM" id="MobiDB-lite"/>
    </source>
</evidence>
<dbReference type="Proteomes" id="UP000663880">
    <property type="component" value="Unassembled WGS sequence"/>
</dbReference>
<feature type="chain" id="PRO_5032910001" evidence="2">
    <location>
        <begin position="23"/>
        <end position="137"/>
    </location>
</feature>
<reference evidence="3" key="1">
    <citation type="submission" date="2021-02" db="EMBL/GenBank/DDBJ databases">
        <authorList>
            <person name="Steward A R."/>
        </authorList>
    </citation>
    <scope>NUCLEOTIDE SEQUENCE</scope>
</reference>
<accession>A0A821L360</accession>
<proteinExistence type="predicted"/>
<dbReference type="AlphaFoldDB" id="A0A821L360"/>
<feature type="signal peptide" evidence="2">
    <location>
        <begin position="1"/>
        <end position="22"/>
    </location>
</feature>
<feature type="region of interest" description="Disordered" evidence="1">
    <location>
        <begin position="25"/>
        <end position="80"/>
    </location>
</feature>
<organism evidence="3 4">
    <name type="scientific">Pieris macdunnoughi</name>
    <dbReference type="NCBI Taxonomy" id="345717"/>
    <lineage>
        <taxon>Eukaryota</taxon>
        <taxon>Metazoa</taxon>
        <taxon>Ecdysozoa</taxon>
        <taxon>Arthropoda</taxon>
        <taxon>Hexapoda</taxon>
        <taxon>Insecta</taxon>
        <taxon>Pterygota</taxon>
        <taxon>Neoptera</taxon>
        <taxon>Endopterygota</taxon>
        <taxon>Lepidoptera</taxon>
        <taxon>Glossata</taxon>
        <taxon>Ditrysia</taxon>
        <taxon>Papilionoidea</taxon>
        <taxon>Pieridae</taxon>
        <taxon>Pierinae</taxon>
        <taxon>Pieris</taxon>
    </lineage>
</organism>
<evidence type="ECO:0000313" key="4">
    <source>
        <dbReference type="Proteomes" id="UP000663880"/>
    </source>
</evidence>
<gene>
    <name evidence="3" type="ORF">PMACD_LOCUS277</name>
</gene>
<evidence type="ECO:0000313" key="3">
    <source>
        <dbReference type="EMBL" id="CAF4744892.1"/>
    </source>
</evidence>
<dbReference type="EMBL" id="CAJOBZ010000001">
    <property type="protein sequence ID" value="CAF4744892.1"/>
    <property type="molecule type" value="Genomic_DNA"/>
</dbReference>
<keyword evidence="4" id="KW-1185">Reference proteome</keyword>
<evidence type="ECO:0000256" key="2">
    <source>
        <dbReference type="SAM" id="SignalP"/>
    </source>
</evidence>
<comment type="caution">
    <text evidence="3">The sequence shown here is derived from an EMBL/GenBank/DDBJ whole genome shotgun (WGS) entry which is preliminary data.</text>
</comment>